<evidence type="ECO:0000313" key="6">
    <source>
        <dbReference type="Proteomes" id="UP000694402"/>
    </source>
</evidence>
<organism evidence="5 6">
    <name type="scientific">Oncorhynchus tshawytscha</name>
    <name type="common">Chinook salmon</name>
    <name type="synonym">Salmo tshawytscha</name>
    <dbReference type="NCBI Taxonomy" id="74940"/>
    <lineage>
        <taxon>Eukaryota</taxon>
        <taxon>Metazoa</taxon>
        <taxon>Chordata</taxon>
        <taxon>Craniata</taxon>
        <taxon>Vertebrata</taxon>
        <taxon>Euteleostomi</taxon>
        <taxon>Actinopterygii</taxon>
        <taxon>Neopterygii</taxon>
        <taxon>Teleostei</taxon>
        <taxon>Protacanthopterygii</taxon>
        <taxon>Salmoniformes</taxon>
        <taxon>Salmonidae</taxon>
        <taxon>Salmoninae</taxon>
        <taxon>Oncorhynchus</taxon>
    </lineage>
</organism>
<dbReference type="Proteomes" id="UP000694402">
    <property type="component" value="Unassembled WGS sequence"/>
</dbReference>
<reference evidence="5" key="2">
    <citation type="submission" date="2025-08" db="UniProtKB">
        <authorList>
            <consortium name="Ensembl"/>
        </authorList>
    </citation>
    <scope>IDENTIFICATION</scope>
</reference>
<evidence type="ECO:0000256" key="2">
    <source>
        <dbReference type="ARBA" id="ARBA00022525"/>
    </source>
</evidence>
<keyword evidence="2" id="KW-0964">Secreted</keyword>
<dbReference type="Gene3D" id="2.60.120.40">
    <property type="match status" value="1"/>
</dbReference>
<evidence type="ECO:0000256" key="1">
    <source>
        <dbReference type="ARBA" id="ARBA00004613"/>
    </source>
</evidence>
<accession>A0AAZ3RMZ3</accession>
<keyword evidence="6" id="KW-1185">Reference proteome</keyword>
<name>A0AAZ3RMZ3_ONCTS</name>
<dbReference type="InterPro" id="IPR050822">
    <property type="entry name" value="Cerebellin_Synaptic_Org"/>
</dbReference>
<feature type="domain" description="C1q" evidence="4">
    <location>
        <begin position="1"/>
        <end position="109"/>
    </location>
</feature>
<dbReference type="SMART" id="SM00110">
    <property type="entry name" value="C1Q"/>
    <property type="match status" value="1"/>
</dbReference>
<dbReference type="PRINTS" id="PR00007">
    <property type="entry name" value="COMPLEMNTC1Q"/>
</dbReference>
<comment type="subcellular location">
    <subcellularLocation>
        <location evidence="1">Secreted</location>
    </subcellularLocation>
</comment>
<keyword evidence="3" id="KW-0732">Signal</keyword>
<protein>
    <recommendedName>
        <fullName evidence="4">C1q domain-containing protein</fullName>
    </recommendedName>
</protein>
<dbReference type="Pfam" id="PF00386">
    <property type="entry name" value="C1q"/>
    <property type="match status" value="1"/>
</dbReference>
<evidence type="ECO:0000256" key="3">
    <source>
        <dbReference type="ARBA" id="ARBA00022729"/>
    </source>
</evidence>
<dbReference type="Ensembl" id="ENSOTST00005137572.1">
    <property type="protein sequence ID" value="ENSOTSP00005142957.1"/>
    <property type="gene ID" value="ENSOTSG00005056556.1"/>
</dbReference>
<evidence type="ECO:0000313" key="5">
    <source>
        <dbReference type="Ensembl" id="ENSOTSP00005142957.1"/>
    </source>
</evidence>
<dbReference type="InterPro" id="IPR008983">
    <property type="entry name" value="Tumour_necrosis_fac-like_dom"/>
</dbReference>
<reference evidence="5" key="3">
    <citation type="submission" date="2025-09" db="UniProtKB">
        <authorList>
            <consortium name="Ensembl"/>
        </authorList>
    </citation>
    <scope>IDENTIFICATION</scope>
</reference>
<evidence type="ECO:0000259" key="4">
    <source>
        <dbReference type="PROSITE" id="PS50871"/>
    </source>
</evidence>
<dbReference type="PANTHER" id="PTHR22923:SF102">
    <property type="entry name" value="CEREBELLIN 13-RELATED"/>
    <property type="match status" value="1"/>
</dbReference>
<dbReference type="GeneTree" id="ENSGT00950000183116"/>
<dbReference type="AlphaFoldDB" id="A0AAZ3RMZ3"/>
<dbReference type="PROSITE" id="PS50871">
    <property type="entry name" value="C1Q"/>
    <property type="match status" value="1"/>
</dbReference>
<dbReference type="PANTHER" id="PTHR22923">
    <property type="entry name" value="CEREBELLIN-RELATED"/>
    <property type="match status" value="1"/>
</dbReference>
<dbReference type="SUPFAM" id="SSF49842">
    <property type="entry name" value="TNF-like"/>
    <property type="match status" value="1"/>
</dbReference>
<dbReference type="InterPro" id="IPR001073">
    <property type="entry name" value="C1q_dom"/>
</dbReference>
<reference evidence="6" key="1">
    <citation type="journal article" date="2018" name="PLoS ONE">
        <title>Chinook salmon (Oncorhynchus tshawytscha) genome and transcriptome.</title>
        <authorList>
            <person name="Christensen K.A."/>
            <person name="Leong J.S."/>
            <person name="Sakhrani D."/>
            <person name="Biagi C.A."/>
            <person name="Minkley D.R."/>
            <person name="Withler R.E."/>
            <person name="Rondeau E.B."/>
            <person name="Koop B.F."/>
            <person name="Devlin R.H."/>
        </authorList>
    </citation>
    <scope>NUCLEOTIDE SEQUENCE [LARGE SCALE GENOMIC DNA]</scope>
</reference>
<sequence length="109" mass="12438">KDIFTYVENAYNSNTGIYLTPGRGVYVFGFSAFNHASAHTTAVSLYHNGQTIVSIHDQKSRTTDDTSFNSASILREEGDQVYMRLWANMRVFDDHLIYNTFSGHLLYLM</sequence>
<dbReference type="GO" id="GO:0005576">
    <property type="term" value="C:extracellular region"/>
    <property type="evidence" value="ECO:0007669"/>
    <property type="project" value="UniProtKB-SubCell"/>
</dbReference>
<proteinExistence type="predicted"/>